<evidence type="ECO:0000259" key="3">
    <source>
        <dbReference type="SMART" id="SM00382"/>
    </source>
</evidence>
<dbReference type="Gene3D" id="1.10.8.60">
    <property type="match status" value="1"/>
</dbReference>
<sequence>MHTTHLTFSDWLTRDLLRRVHDHFNEGFTSFPSGEEETDGIASDAAAGAPASIEMEPEQAARFLQRPSIYRTDETGNIAKRALQIPIARMILAARFAACFPTSAQLTALGAPQALSCLEIPDREERQRAWDDLPNILVHLGRLTQLDSQPLSSVQTVVLGYRGTTQSDRARATKDFEDALAAAVEKGNSIVALVPVLSDLPKDMLPLVSRSMTLPPLSRAMICDILRQSHAVTDDIKEEALLDLMPSDTALAKMPLSLFHSAFHQISPRGVLSRLRDLATAQAATRQTYSMTLDKIHLPPPAAAFCEAVLGDLQAWQAREVSWSEVPSSACLYGPPGNGKTSLAVALAGSAGIPLFVTSYADCQRAGHQGDFLRVLADKVTEAITSAPCVLFVDELDSFAVRDKPGRNSDYVVGVVNGLLEHLSRLNDTPGVITLGATNNLHLVDPAILRPGRFDIKLHLGDPDRAGILRILEIELGARAADLGAADIANRLLGVSGAQVSAVVRDARARARRAKGDLQPEHLVLAVDCIAPQRPPVLLQRIALHEAGHAVVGYCLGLPPPHHLRLTATGGSYGYLIPDTMTEQTAQDNLATLLGGRAAEIALLGTCSSGADKDLAEATELACSMRYRWGMRPDTLISIPRDTRGGPDTFTGSTDLLNTDLRHAEDISLGIIRNHEPLVHRIANALHQSSELTAADLQRLLDDGAER</sequence>
<dbReference type="SUPFAM" id="SSF52540">
    <property type="entry name" value="P-loop containing nucleoside triphosphate hydrolases"/>
    <property type="match status" value="1"/>
</dbReference>
<dbReference type="RefSeq" id="WP_089269955.1">
    <property type="nucleotide sequence ID" value="NZ_FZNN01000005.1"/>
</dbReference>
<dbReference type="Gene3D" id="3.40.50.300">
    <property type="entry name" value="P-loop containing nucleotide triphosphate hydrolases"/>
    <property type="match status" value="1"/>
</dbReference>
<dbReference type="GO" id="GO:0005524">
    <property type="term" value="F:ATP binding"/>
    <property type="evidence" value="ECO:0007669"/>
    <property type="project" value="UniProtKB-KW"/>
</dbReference>
<dbReference type="PROSITE" id="PS00674">
    <property type="entry name" value="AAA"/>
    <property type="match status" value="1"/>
</dbReference>
<dbReference type="InterPro" id="IPR027417">
    <property type="entry name" value="P-loop_NTPase"/>
</dbReference>
<dbReference type="InterPro" id="IPR037219">
    <property type="entry name" value="Peptidase_M41-like"/>
</dbReference>
<dbReference type="Pfam" id="PF00004">
    <property type="entry name" value="AAA"/>
    <property type="match status" value="1"/>
</dbReference>
<feature type="domain" description="AAA+ ATPase" evidence="3">
    <location>
        <begin position="326"/>
        <end position="464"/>
    </location>
</feature>
<protein>
    <submittedName>
        <fullName evidence="4">Peptidase family M41</fullName>
    </submittedName>
</protein>
<organism evidence="4 5">
    <name type="scientific">Puniceibacterium sediminis</name>
    <dbReference type="NCBI Taxonomy" id="1608407"/>
    <lineage>
        <taxon>Bacteria</taxon>
        <taxon>Pseudomonadati</taxon>
        <taxon>Pseudomonadota</taxon>
        <taxon>Alphaproteobacteria</taxon>
        <taxon>Rhodobacterales</taxon>
        <taxon>Paracoccaceae</taxon>
        <taxon>Puniceibacterium</taxon>
    </lineage>
</organism>
<dbReference type="GO" id="GO:0016887">
    <property type="term" value="F:ATP hydrolysis activity"/>
    <property type="evidence" value="ECO:0007669"/>
    <property type="project" value="InterPro"/>
</dbReference>
<accession>A0A238WE40</accession>
<dbReference type="AlphaFoldDB" id="A0A238WE40"/>
<dbReference type="PANTHER" id="PTHR23076:SF97">
    <property type="entry name" value="ATP-DEPENDENT ZINC METALLOPROTEASE YME1L1"/>
    <property type="match status" value="1"/>
</dbReference>
<reference evidence="4 5" key="1">
    <citation type="submission" date="2017-06" db="EMBL/GenBank/DDBJ databases">
        <authorList>
            <person name="Kim H.J."/>
            <person name="Triplett B.A."/>
        </authorList>
    </citation>
    <scope>NUCLEOTIDE SEQUENCE [LARGE SCALE GENOMIC DNA]</scope>
    <source>
        <strain evidence="4 5">DSM 29052</strain>
    </source>
</reference>
<dbReference type="InterPro" id="IPR003593">
    <property type="entry name" value="AAA+_ATPase"/>
</dbReference>
<gene>
    <name evidence="4" type="ORF">SAMN06265370_105151</name>
</gene>
<evidence type="ECO:0000256" key="2">
    <source>
        <dbReference type="SAM" id="MobiDB-lite"/>
    </source>
</evidence>
<evidence type="ECO:0000256" key="1">
    <source>
        <dbReference type="RuleBase" id="RU003651"/>
    </source>
</evidence>
<dbReference type="GO" id="GO:0004176">
    <property type="term" value="F:ATP-dependent peptidase activity"/>
    <property type="evidence" value="ECO:0007669"/>
    <property type="project" value="InterPro"/>
</dbReference>
<keyword evidence="1" id="KW-0067">ATP-binding</keyword>
<dbReference type="InterPro" id="IPR003960">
    <property type="entry name" value="ATPase_AAA_CS"/>
</dbReference>
<dbReference type="GO" id="GO:0004222">
    <property type="term" value="F:metalloendopeptidase activity"/>
    <property type="evidence" value="ECO:0007669"/>
    <property type="project" value="InterPro"/>
</dbReference>
<dbReference type="InterPro" id="IPR000642">
    <property type="entry name" value="Peptidase_M41"/>
</dbReference>
<dbReference type="Gene3D" id="1.20.58.760">
    <property type="entry name" value="Peptidase M41"/>
    <property type="match status" value="1"/>
</dbReference>
<feature type="region of interest" description="Disordered" evidence="2">
    <location>
        <begin position="27"/>
        <end position="47"/>
    </location>
</feature>
<dbReference type="Proteomes" id="UP000198417">
    <property type="component" value="Unassembled WGS sequence"/>
</dbReference>
<proteinExistence type="inferred from homology"/>
<dbReference type="OrthoDB" id="9809379at2"/>
<dbReference type="PANTHER" id="PTHR23076">
    <property type="entry name" value="METALLOPROTEASE M41 FTSH"/>
    <property type="match status" value="1"/>
</dbReference>
<dbReference type="GO" id="GO:0006508">
    <property type="term" value="P:proteolysis"/>
    <property type="evidence" value="ECO:0007669"/>
    <property type="project" value="InterPro"/>
</dbReference>
<dbReference type="GO" id="GO:0030163">
    <property type="term" value="P:protein catabolic process"/>
    <property type="evidence" value="ECO:0007669"/>
    <property type="project" value="TreeGrafter"/>
</dbReference>
<comment type="similarity">
    <text evidence="1">Belongs to the AAA ATPase family.</text>
</comment>
<dbReference type="EMBL" id="FZNN01000005">
    <property type="protein sequence ID" value="SNR44852.1"/>
    <property type="molecule type" value="Genomic_DNA"/>
</dbReference>
<evidence type="ECO:0000313" key="5">
    <source>
        <dbReference type="Proteomes" id="UP000198417"/>
    </source>
</evidence>
<keyword evidence="1" id="KW-0547">Nucleotide-binding</keyword>
<keyword evidence="5" id="KW-1185">Reference proteome</keyword>
<dbReference type="SMART" id="SM00382">
    <property type="entry name" value="AAA"/>
    <property type="match status" value="1"/>
</dbReference>
<dbReference type="Pfam" id="PF01434">
    <property type="entry name" value="Peptidase_M41"/>
    <property type="match status" value="1"/>
</dbReference>
<dbReference type="CDD" id="cd19481">
    <property type="entry name" value="RecA-like_protease"/>
    <property type="match status" value="1"/>
</dbReference>
<dbReference type="SUPFAM" id="SSF140990">
    <property type="entry name" value="FtsH protease domain-like"/>
    <property type="match status" value="1"/>
</dbReference>
<evidence type="ECO:0000313" key="4">
    <source>
        <dbReference type="EMBL" id="SNR44852.1"/>
    </source>
</evidence>
<dbReference type="GO" id="GO:0005886">
    <property type="term" value="C:plasma membrane"/>
    <property type="evidence" value="ECO:0007669"/>
    <property type="project" value="TreeGrafter"/>
</dbReference>
<dbReference type="InterPro" id="IPR003959">
    <property type="entry name" value="ATPase_AAA_core"/>
</dbReference>
<name>A0A238WE40_9RHOB</name>